<feature type="compositionally biased region" description="Pro residues" evidence="1">
    <location>
        <begin position="103"/>
        <end position="113"/>
    </location>
</feature>
<dbReference type="HOGENOM" id="CLU_034489_0_0_1"/>
<feature type="transmembrane region" description="Helical" evidence="2">
    <location>
        <begin position="24"/>
        <end position="46"/>
    </location>
</feature>
<evidence type="ECO:0000256" key="1">
    <source>
        <dbReference type="SAM" id="MobiDB-lite"/>
    </source>
</evidence>
<dbReference type="Proteomes" id="UP000016930">
    <property type="component" value="Unassembled WGS sequence"/>
</dbReference>
<dbReference type="AlphaFoldDB" id="M2Q425"/>
<dbReference type="EMBL" id="KB445817">
    <property type="protein sequence ID" value="EMD31543.1"/>
    <property type="molecule type" value="Genomic_DNA"/>
</dbReference>
<keyword evidence="2" id="KW-0812">Transmembrane</keyword>
<evidence type="ECO:0000313" key="4">
    <source>
        <dbReference type="Proteomes" id="UP000016930"/>
    </source>
</evidence>
<reference evidence="3 4" key="1">
    <citation type="journal article" date="2012" name="Proc. Natl. Acad. Sci. U.S.A.">
        <title>Comparative genomics of Ceriporiopsis subvermispora and Phanerochaete chrysosporium provide insight into selective ligninolysis.</title>
        <authorList>
            <person name="Fernandez-Fueyo E."/>
            <person name="Ruiz-Duenas F.J."/>
            <person name="Ferreira P."/>
            <person name="Floudas D."/>
            <person name="Hibbett D.S."/>
            <person name="Canessa P."/>
            <person name="Larrondo L.F."/>
            <person name="James T.Y."/>
            <person name="Seelenfreund D."/>
            <person name="Lobos S."/>
            <person name="Polanco R."/>
            <person name="Tello M."/>
            <person name="Honda Y."/>
            <person name="Watanabe T."/>
            <person name="Watanabe T."/>
            <person name="Ryu J.S."/>
            <person name="Kubicek C.P."/>
            <person name="Schmoll M."/>
            <person name="Gaskell J."/>
            <person name="Hammel K.E."/>
            <person name="St John F.J."/>
            <person name="Vanden Wymelenberg A."/>
            <person name="Sabat G."/>
            <person name="Splinter BonDurant S."/>
            <person name="Syed K."/>
            <person name="Yadav J.S."/>
            <person name="Doddapaneni H."/>
            <person name="Subramanian V."/>
            <person name="Lavin J.L."/>
            <person name="Oguiza J.A."/>
            <person name="Perez G."/>
            <person name="Pisabarro A.G."/>
            <person name="Ramirez L."/>
            <person name="Santoyo F."/>
            <person name="Master E."/>
            <person name="Coutinho P.M."/>
            <person name="Henrissat B."/>
            <person name="Lombard V."/>
            <person name="Magnuson J.K."/>
            <person name="Kuees U."/>
            <person name="Hori C."/>
            <person name="Igarashi K."/>
            <person name="Samejima M."/>
            <person name="Held B.W."/>
            <person name="Barry K.W."/>
            <person name="LaButti K.M."/>
            <person name="Lapidus A."/>
            <person name="Lindquist E.A."/>
            <person name="Lucas S.M."/>
            <person name="Riley R."/>
            <person name="Salamov A.A."/>
            <person name="Hoffmeister D."/>
            <person name="Schwenk D."/>
            <person name="Hadar Y."/>
            <person name="Yarden O."/>
            <person name="de Vries R.P."/>
            <person name="Wiebenga A."/>
            <person name="Stenlid J."/>
            <person name="Eastwood D."/>
            <person name="Grigoriev I.V."/>
            <person name="Berka R.M."/>
            <person name="Blanchette R.A."/>
            <person name="Kersten P."/>
            <person name="Martinez A.T."/>
            <person name="Vicuna R."/>
            <person name="Cullen D."/>
        </authorList>
    </citation>
    <scope>NUCLEOTIDE SEQUENCE [LARGE SCALE GENOMIC DNA]</scope>
    <source>
        <strain evidence="3 4">B</strain>
    </source>
</reference>
<keyword evidence="2" id="KW-1133">Transmembrane helix</keyword>
<evidence type="ECO:0000256" key="2">
    <source>
        <dbReference type="SAM" id="Phobius"/>
    </source>
</evidence>
<proteinExistence type="predicted"/>
<organism evidence="3 4">
    <name type="scientific">Ceriporiopsis subvermispora (strain B)</name>
    <name type="common">White-rot fungus</name>
    <name type="synonym">Gelatoporia subvermispora</name>
    <dbReference type="NCBI Taxonomy" id="914234"/>
    <lineage>
        <taxon>Eukaryota</taxon>
        <taxon>Fungi</taxon>
        <taxon>Dikarya</taxon>
        <taxon>Basidiomycota</taxon>
        <taxon>Agaricomycotina</taxon>
        <taxon>Agaricomycetes</taxon>
        <taxon>Polyporales</taxon>
        <taxon>Gelatoporiaceae</taxon>
        <taxon>Gelatoporia</taxon>
    </lineage>
</organism>
<feature type="compositionally biased region" description="Basic and acidic residues" evidence="1">
    <location>
        <begin position="164"/>
        <end position="179"/>
    </location>
</feature>
<evidence type="ECO:0000313" key="3">
    <source>
        <dbReference type="EMBL" id="EMD31543.1"/>
    </source>
</evidence>
<name>M2Q425_CERS8</name>
<gene>
    <name evidence="3" type="ORF">CERSUDRAFT_127282</name>
</gene>
<feature type="compositionally biased region" description="Polar residues" evidence="1">
    <location>
        <begin position="153"/>
        <end position="163"/>
    </location>
</feature>
<keyword evidence="4" id="KW-1185">Reference proteome</keyword>
<keyword evidence="2" id="KW-0472">Membrane</keyword>
<feature type="transmembrane region" description="Helical" evidence="2">
    <location>
        <begin position="230"/>
        <end position="250"/>
    </location>
</feature>
<accession>M2Q425</accession>
<feature type="transmembrane region" description="Helical" evidence="2">
    <location>
        <begin position="204"/>
        <end position="224"/>
    </location>
</feature>
<dbReference type="OrthoDB" id="1937642at2759"/>
<sequence length="510" mass="55604">MIIGGDVVQRAIAQLAGSGPRPLIFAPVAFSFGWVSYALSAILSAVGDGRLLPDPEVDAILVNAHDGCTHDIKSWPLSRLIRDHHPEEAQKELVRRNTHNKNSPPPSTVPPPAQNTSPSDSRLRGRQAVEPNARDDERSCQRLLSADPKHVQHTSSQTPQAQSEQERKRVQDKKSEQKKSPGGLHITFYNTASTKRIGDPSRDWVYYTSLLVILFQLVISAIPGILHGNWMILIITGGGTLLALAGGLLPQWQTEKWMARPTHKKEETVCLTKGNGSDSVLVITTPATDAKKGPEFLRLHDLANGRVEPSRLTRWATVVLFVLWIVLLITVEGLQADAWYSLASGALGMIQNVIAAGAERSPGALGFHLEPVKHVYNSKVFKALQEAETIYQGVGIFLVPVFFPGDLRDDEKEWKEDAENKLKAAREQAKKDEQEKPPPGTARATGVKHSAQNLPQHAIPSMTLLSPSMRTLAPPSGASSMKSSGSTPEMRGTSPLPGSIPSHDGHMQEI</sequence>
<feature type="region of interest" description="Disordered" evidence="1">
    <location>
        <begin position="413"/>
        <end position="510"/>
    </location>
</feature>
<protein>
    <submittedName>
        <fullName evidence="3">Uncharacterized protein</fullName>
    </submittedName>
</protein>
<feature type="region of interest" description="Disordered" evidence="1">
    <location>
        <begin position="95"/>
        <end position="186"/>
    </location>
</feature>
<dbReference type="STRING" id="914234.M2Q425"/>
<feature type="compositionally biased region" description="Basic and acidic residues" evidence="1">
    <location>
        <begin position="413"/>
        <end position="436"/>
    </location>
</feature>
<feature type="compositionally biased region" description="Low complexity" evidence="1">
    <location>
        <begin position="473"/>
        <end position="486"/>
    </location>
</feature>
<feature type="transmembrane region" description="Helical" evidence="2">
    <location>
        <begin position="312"/>
        <end position="332"/>
    </location>
</feature>